<keyword evidence="1" id="KW-0472">Membrane</keyword>
<dbReference type="Pfam" id="PF12164">
    <property type="entry name" value="SporV_AA"/>
    <property type="match status" value="1"/>
</dbReference>
<comment type="caution">
    <text evidence="3">The sequence shown here is derived from an EMBL/GenBank/DDBJ whole genome shotgun (WGS) entry which is preliminary data.</text>
</comment>
<feature type="transmembrane region" description="Helical" evidence="1">
    <location>
        <begin position="154"/>
        <end position="174"/>
    </location>
</feature>
<dbReference type="RefSeq" id="WP_226394316.1">
    <property type="nucleotide sequence ID" value="NZ_JADCKL010000002.1"/>
</dbReference>
<keyword evidence="4" id="KW-1185">Reference proteome</keyword>
<evidence type="ECO:0000313" key="4">
    <source>
        <dbReference type="Proteomes" id="UP000758652"/>
    </source>
</evidence>
<evidence type="ECO:0000259" key="2">
    <source>
        <dbReference type="Pfam" id="PF12164"/>
    </source>
</evidence>
<name>A0ABR9RIN1_9FIRM</name>
<dbReference type="InterPro" id="IPR038548">
    <property type="entry name" value="SporV_AA_N_sf"/>
</dbReference>
<gene>
    <name evidence="3" type="ORF">INF30_04015</name>
</gene>
<sequence length="228" mass="25063">MADRTDTVYIKADGNVEVDKPSVTVGDVFQIECAGALQKAKIKTIRLFRFRDGESPAGNKKIMRRALSVLRAVEAIHGEFPKAEVVSLGSPDVIVTYREPRSGGKLLHYVKTAGVAVLTFAGAAFSIMAFNNDVDVTRLFSQVYELVTGTKEQGFTILELSYSIGLVAGILIFFNHFGKKRFSEDPTPIEVQMRTYEAEIQNALIETYSRKGKEIDVDTADRSGNSGT</sequence>
<accession>A0ABR9RIN1</accession>
<proteinExistence type="predicted"/>
<organism evidence="3 4">
    <name type="scientific">Claveliimonas monacensis</name>
    <dbReference type="NCBI Taxonomy" id="2779351"/>
    <lineage>
        <taxon>Bacteria</taxon>
        <taxon>Bacillati</taxon>
        <taxon>Bacillota</taxon>
        <taxon>Clostridia</taxon>
        <taxon>Lachnospirales</taxon>
        <taxon>Lachnospiraceae</taxon>
        <taxon>Claveliimonas</taxon>
    </lineage>
</organism>
<dbReference type="EMBL" id="JADCKL010000002">
    <property type="protein sequence ID" value="MBE5062430.1"/>
    <property type="molecule type" value="Genomic_DNA"/>
</dbReference>
<reference evidence="3 4" key="1">
    <citation type="submission" date="2020-10" db="EMBL/GenBank/DDBJ databases">
        <title>ChiBAC.</title>
        <authorList>
            <person name="Zenner C."/>
            <person name="Hitch T.C.A."/>
            <person name="Clavel T."/>
        </authorList>
    </citation>
    <scope>NUCLEOTIDE SEQUENCE [LARGE SCALE GENOMIC DNA]</scope>
    <source>
        <strain evidence="3 4">DSM 108991</strain>
    </source>
</reference>
<keyword evidence="1" id="KW-0812">Transmembrane</keyword>
<dbReference type="Proteomes" id="UP000758652">
    <property type="component" value="Unassembled WGS sequence"/>
</dbReference>
<protein>
    <submittedName>
        <fullName evidence="3">Stage V sporulation protein AA</fullName>
    </submittedName>
</protein>
<keyword evidence="1" id="KW-1133">Transmembrane helix</keyword>
<evidence type="ECO:0000256" key="1">
    <source>
        <dbReference type="SAM" id="Phobius"/>
    </source>
</evidence>
<evidence type="ECO:0000313" key="3">
    <source>
        <dbReference type="EMBL" id="MBE5062430.1"/>
    </source>
</evidence>
<feature type="transmembrane region" description="Helical" evidence="1">
    <location>
        <begin position="106"/>
        <end position="130"/>
    </location>
</feature>
<dbReference type="Gene3D" id="2.60.480.10">
    <property type="entry name" value="eubacterium ventriosum atcc domain"/>
    <property type="match status" value="1"/>
</dbReference>
<feature type="domain" description="Stage V sporulation protein AA" evidence="2">
    <location>
        <begin position="6"/>
        <end position="99"/>
    </location>
</feature>
<dbReference type="InterPro" id="IPR021997">
    <property type="entry name" value="SporV_AA"/>
</dbReference>